<keyword evidence="5" id="KW-1185">Reference proteome</keyword>
<feature type="region of interest" description="Disordered" evidence="1">
    <location>
        <begin position="387"/>
        <end position="406"/>
    </location>
</feature>
<dbReference type="AlphaFoldDB" id="A0A2U3DYE8"/>
<feature type="region of interest" description="Disordered" evidence="1">
    <location>
        <begin position="39"/>
        <end position="65"/>
    </location>
</feature>
<feature type="region of interest" description="Disordered" evidence="1">
    <location>
        <begin position="641"/>
        <end position="709"/>
    </location>
</feature>
<sequence length="925" mass="99743">MLRLRSTAISLTSTELREFELRCRYRKHLRSRGSLLPAVDGVSATDDNSASLDRRCPGPSGPQAKPLRVAMAESTATAVQLTSGLGRADGASPVTAELEDQFRSLHSADTMTDTIEPSKSSTSPKAQRDARAKLLVDDAPVSEDTFNRLSQGTDGQSRSSLTDSREVDSPRTPEQALGDGTESPRSRSSRLMRSTVGRLLSRVRSLGSRGHGDAVNGLDREEGHADSTAWSHLETSLTPRLSIYDDSVTHTWQPRSASSLPESRHRSRVDATVLVQTSRLAGLRIGSPLSDATQAQAVGGQLSPVGGERPVSSPGMRTPGFQGLYGGVENLDEEILQRLRSPGTRHGHADGHLVNGQQLPRLSMLKAPGLPTRLLGGTRGIGVFSPAGKAPNDVEPSALTPHPRDPPEQFRTGGAASMAFLVLLPCIPAPSHTPAHAAGRTAQPAALTGRIMLRIAAASATSHLHSPLVPNDLTRRFALCCISSILFVAPPFVQISLPLTPRELIFAISPCEHHARPTRLTDRAHNQHRHSRIVFNPPAASSSFLPTPVAVQPSPIRLQPHFPTQAPFTVTASSIDDYQLDLPVCGRTNISTDLAFFLLLHITAALVASRILRDIPPTPRTADDMASFSRQFSTASPVLAMQPQVSHQHSLPTAGFSPQHTTVAPFSTTPSDQPLPQASGRTAGRKRSRDEAATNLEPDAPNPTPPERQEEWVYGEGMVLIKPNVGYVADASSQSGTWLEEQKANDERERQRREVEQRPILRSHKSQRIDASVEVGGRPDALGEPAGVPLSNGDTATTAASTAGGPIIDECTMQLGIGWRRIIDDEHIQAAARGWARFIENHFALRDVRICLESKGLQSYLVESSEGYFLFAEDLRRGRLVSKTVTGALRNLQQSPPVFEGAEIEMGAHSGLASAHSTDTEMRID</sequence>
<evidence type="ECO:0000313" key="5">
    <source>
        <dbReference type="Proteomes" id="UP001287286"/>
    </source>
</evidence>
<feature type="compositionally biased region" description="Polar residues" evidence="1">
    <location>
        <begin position="643"/>
        <end position="680"/>
    </location>
</feature>
<dbReference type="EMBL" id="LCWV01000019">
    <property type="protein sequence ID" value="PWI67254.1"/>
    <property type="molecule type" value="Genomic_DNA"/>
</dbReference>
<feature type="region of interest" description="Disordered" evidence="1">
    <location>
        <begin position="733"/>
        <end position="771"/>
    </location>
</feature>
<evidence type="ECO:0000313" key="3">
    <source>
        <dbReference type="EMBL" id="PWI67254.1"/>
    </source>
</evidence>
<feature type="region of interest" description="Disordered" evidence="1">
    <location>
        <begin position="108"/>
        <end position="222"/>
    </location>
</feature>
<feature type="compositionally biased region" description="Low complexity" evidence="1">
    <location>
        <begin position="189"/>
        <end position="208"/>
    </location>
</feature>
<comment type="caution">
    <text evidence="3">The sequence shown here is derived from an EMBL/GenBank/DDBJ whole genome shotgun (WGS) entry which is preliminary data.</text>
</comment>
<evidence type="ECO:0000313" key="4">
    <source>
        <dbReference type="Proteomes" id="UP000245956"/>
    </source>
</evidence>
<reference evidence="2" key="3">
    <citation type="submission" date="2023-11" db="EMBL/GenBank/DDBJ databases">
        <authorList>
            <person name="Beijen E."/>
            <person name="Ohm R.A."/>
        </authorList>
    </citation>
    <scope>NUCLEOTIDE SEQUENCE</scope>
    <source>
        <strain evidence="2">CBS 150709</strain>
    </source>
</reference>
<gene>
    <name evidence="3" type="ORF">PCL_03022</name>
    <name evidence="2" type="ORF">Purlil1_460</name>
</gene>
<reference evidence="2 5" key="4">
    <citation type="journal article" date="2024" name="Microbiol. Resour. Announc.">
        <title>Genome annotations for the ascomycete fungi Trichoderma harzianum, Trichoderma aggressivum, and Purpureocillium lilacinum.</title>
        <authorList>
            <person name="Beijen E.P.W."/>
            <person name="Ohm R.A."/>
        </authorList>
    </citation>
    <scope>NUCLEOTIDE SEQUENCE [LARGE SCALE GENOMIC DNA]</scope>
    <source>
        <strain evidence="2 5">CBS 150709</strain>
    </source>
</reference>
<feature type="compositionally biased region" description="Polar residues" evidence="1">
    <location>
        <begin position="147"/>
        <end position="162"/>
    </location>
</feature>
<reference evidence="3" key="1">
    <citation type="submission" date="2015-05" db="EMBL/GenBank/DDBJ databases">
        <authorList>
            <person name="Wang D.B."/>
            <person name="Wang M."/>
        </authorList>
    </citation>
    <scope>NUCLEOTIDE SEQUENCE</scope>
    <source>
        <strain evidence="3">36-1</strain>
    </source>
</reference>
<dbReference type="Proteomes" id="UP001287286">
    <property type="component" value="Unassembled WGS sequence"/>
</dbReference>
<feature type="compositionally biased region" description="Basic and acidic residues" evidence="1">
    <location>
        <begin position="740"/>
        <end position="759"/>
    </location>
</feature>
<feature type="compositionally biased region" description="Polar residues" evidence="1">
    <location>
        <begin position="108"/>
        <end position="125"/>
    </location>
</feature>
<evidence type="ECO:0000256" key="1">
    <source>
        <dbReference type="SAM" id="MobiDB-lite"/>
    </source>
</evidence>
<feature type="compositionally biased region" description="Basic and acidic residues" evidence="1">
    <location>
        <begin position="126"/>
        <end position="136"/>
    </location>
</feature>
<accession>A0A2U3DYE8</accession>
<dbReference type="EMBL" id="JAWRVI010000002">
    <property type="protein sequence ID" value="KAK4094764.1"/>
    <property type="molecule type" value="Genomic_DNA"/>
</dbReference>
<dbReference type="Proteomes" id="UP000245956">
    <property type="component" value="Unassembled WGS sequence"/>
</dbReference>
<proteinExistence type="predicted"/>
<protein>
    <submittedName>
        <fullName evidence="3">Uncharacterized protein</fullName>
    </submittedName>
</protein>
<name>A0A2U3DYE8_PURLI</name>
<reference evidence="3 4" key="2">
    <citation type="journal article" date="2016" name="Front. Microbiol.">
        <title>Genome and transcriptome sequences reveal the specific parasitism of the nematophagous Purpureocillium lilacinum 36-1.</title>
        <authorList>
            <person name="Xie J."/>
            <person name="Li S."/>
            <person name="Mo C."/>
            <person name="Xiao X."/>
            <person name="Peng D."/>
            <person name="Wang G."/>
            <person name="Xiao Y."/>
        </authorList>
    </citation>
    <scope>NUCLEOTIDE SEQUENCE [LARGE SCALE GENOMIC DNA]</scope>
    <source>
        <strain evidence="3 4">36-1</strain>
    </source>
</reference>
<organism evidence="3 4">
    <name type="scientific">Purpureocillium lilacinum</name>
    <name type="common">Paecilomyces lilacinus</name>
    <dbReference type="NCBI Taxonomy" id="33203"/>
    <lineage>
        <taxon>Eukaryota</taxon>
        <taxon>Fungi</taxon>
        <taxon>Dikarya</taxon>
        <taxon>Ascomycota</taxon>
        <taxon>Pezizomycotina</taxon>
        <taxon>Sordariomycetes</taxon>
        <taxon>Hypocreomycetidae</taxon>
        <taxon>Hypocreales</taxon>
        <taxon>Ophiocordycipitaceae</taxon>
        <taxon>Purpureocillium</taxon>
    </lineage>
</organism>
<evidence type="ECO:0000313" key="2">
    <source>
        <dbReference type="EMBL" id="KAK4094764.1"/>
    </source>
</evidence>